<evidence type="ECO:0000259" key="7">
    <source>
        <dbReference type="PROSITE" id="PS50072"/>
    </source>
</evidence>
<keyword evidence="3 6" id="KW-0697">Rotamase</keyword>
<evidence type="ECO:0000256" key="5">
    <source>
        <dbReference type="ARBA" id="ARBA00038286"/>
    </source>
</evidence>
<dbReference type="Proteomes" id="UP001301958">
    <property type="component" value="Unassembled WGS sequence"/>
</dbReference>
<evidence type="ECO:0000256" key="6">
    <source>
        <dbReference type="RuleBase" id="RU363019"/>
    </source>
</evidence>
<sequence>MSVTLHTTLGDLKIEIFCESVPKTAENFLALSASSYYDSSPFHRIIPSFMVQTGAPANPTPDTPKGGQSIYGPTFEDEIRPALRHHERGIVSMANKGPNTNGSQFFITFAAAPHLDGLNTVFGKLIGDESLATLTRIEGVEVDKKGRPEKGKEVRIKRVTVHANPLAG</sequence>
<proteinExistence type="inferred from homology"/>
<keyword evidence="9" id="KW-1185">Reference proteome</keyword>
<comment type="caution">
    <text evidence="8">The sequence shown here is derived from an EMBL/GenBank/DDBJ whole genome shotgun (WGS) entry which is preliminary data.</text>
</comment>
<accession>A0AAN7GZW0</accession>
<evidence type="ECO:0000256" key="2">
    <source>
        <dbReference type="ARBA" id="ARBA00002388"/>
    </source>
</evidence>
<dbReference type="SUPFAM" id="SSF50891">
    <property type="entry name" value="Cyclophilin-like"/>
    <property type="match status" value="1"/>
</dbReference>
<dbReference type="AlphaFoldDB" id="A0AAN7GZW0"/>
<protein>
    <recommendedName>
        <fullName evidence="6">Peptidyl-prolyl cis-trans isomerase</fullName>
        <shortName evidence="6">PPIase</shortName>
        <ecNumber evidence="6">5.2.1.8</ecNumber>
    </recommendedName>
</protein>
<organism evidence="8 9">
    <name type="scientific">Podospora fimiseda</name>
    <dbReference type="NCBI Taxonomy" id="252190"/>
    <lineage>
        <taxon>Eukaryota</taxon>
        <taxon>Fungi</taxon>
        <taxon>Dikarya</taxon>
        <taxon>Ascomycota</taxon>
        <taxon>Pezizomycotina</taxon>
        <taxon>Sordariomycetes</taxon>
        <taxon>Sordariomycetidae</taxon>
        <taxon>Sordariales</taxon>
        <taxon>Podosporaceae</taxon>
        <taxon>Podospora</taxon>
    </lineage>
</organism>
<dbReference type="EMBL" id="MU865324">
    <property type="protein sequence ID" value="KAK4227988.1"/>
    <property type="molecule type" value="Genomic_DNA"/>
</dbReference>
<keyword evidence="4 6" id="KW-0413">Isomerase</keyword>
<dbReference type="CDD" id="cd01928">
    <property type="entry name" value="Cyclophilin_PPIL3_like"/>
    <property type="match status" value="1"/>
</dbReference>
<dbReference type="EC" id="5.2.1.8" evidence="6"/>
<dbReference type="PIRSF" id="PIRSF001467">
    <property type="entry name" value="Peptidylpro_ismrse"/>
    <property type="match status" value="1"/>
</dbReference>
<evidence type="ECO:0000313" key="8">
    <source>
        <dbReference type="EMBL" id="KAK4227988.1"/>
    </source>
</evidence>
<comment type="similarity">
    <text evidence="5">Belongs to the cyclophilin-type PPIase family. PPIL3 subfamily.</text>
</comment>
<evidence type="ECO:0000256" key="3">
    <source>
        <dbReference type="ARBA" id="ARBA00023110"/>
    </source>
</evidence>
<dbReference type="Pfam" id="PF00160">
    <property type="entry name" value="Pro_isomerase"/>
    <property type="match status" value="1"/>
</dbReference>
<dbReference type="GO" id="GO:0071013">
    <property type="term" value="C:catalytic step 2 spliceosome"/>
    <property type="evidence" value="ECO:0007669"/>
    <property type="project" value="TreeGrafter"/>
</dbReference>
<dbReference type="PANTHER" id="PTHR45625">
    <property type="entry name" value="PEPTIDYL-PROLYL CIS-TRANS ISOMERASE-RELATED"/>
    <property type="match status" value="1"/>
</dbReference>
<dbReference type="InterPro" id="IPR029000">
    <property type="entry name" value="Cyclophilin-like_dom_sf"/>
</dbReference>
<dbReference type="GO" id="GO:0003755">
    <property type="term" value="F:peptidyl-prolyl cis-trans isomerase activity"/>
    <property type="evidence" value="ECO:0007669"/>
    <property type="project" value="UniProtKB-UniRule"/>
</dbReference>
<dbReference type="PROSITE" id="PS00170">
    <property type="entry name" value="CSA_PPIASE_1"/>
    <property type="match status" value="1"/>
</dbReference>
<dbReference type="InterPro" id="IPR044666">
    <property type="entry name" value="Cyclophilin_A-like"/>
</dbReference>
<evidence type="ECO:0000313" key="9">
    <source>
        <dbReference type="Proteomes" id="UP001301958"/>
    </source>
</evidence>
<dbReference type="InterPro" id="IPR024936">
    <property type="entry name" value="Cyclophilin-type_PPIase"/>
</dbReference>
<dbReference type="InterPro" id="IPR020892">
    <property type="entry name" value="Cyclophilin-type_PPIase_CS"/>
</dbReference>
<dbReference type="PROSITE" id="PS50072">
    <property type="entry name" value="CSA_PPIASE_2"/>
    <property type="match status" value="1"/>
</dbReference>
<dbReference type="PANTHER" id="PTHR45625:SF2">
    <property type="entry name" value="PEPTIDYL-PROLYL CIS-TRANS ISOMERASE-LIKE 3"/>
    <property type="match status" value="1"/>
</dbReference>
<dbReference type="GO" id="GO:0006457">
    <property type="term" value="P:protein folding"/>
    <property type="evidence" value="ECO:0007669"/>
    <property type="project" value="InterPro"/>
</dbReference>
<feature type="domain" description="PPIase cyclophilin-type" evidence="7">
    <location>
        <begin position="6"/>
        <end position="150"/>
    </location>
</feature>
<reference evidence="8" key="2">
    <citation type="submission" date="2023-05" db="EMBL/GenBank/DDBJ databases">
        <authorList>
            <consortium name="Lawrence Berkeley National Laboratory"/>
            <person name="Steindorff A."/>
            <person name="Hensen N."/>
            <person name="Bonometti L."/>
            <person name="Westerberg I."/>
            <person name="Brannstrom I.O."/>
            <person name="Guillou S."/>
            <person name="Cros-Aarteil S."/>
            <person name="Calhoun S."/>
            <person name="Haridas S."/>
            <person name="Kuo A."/>
            <person name="Mondo S."/>
            <person name="Pangilinan J."/>
            <person name="Riley R."/>
            <person name="Labutti K."/>
            <person name="Andreopoulos B."/>
            <person name="Lipzen A."/>
            <person name="Chen C."/>
            <person name="Yanf M."/>
            <person name="Daum C."/>
            <person name="Ng V."/>
            <person name="Clum A."/>
            <person name="Ohm R."/>
            <person name="Martin F."/>
            <person name="Silar P."/>
            <person name="Natvig D."/>
            <person name="Lalanne C."/>
            <person name="Gautier V."/>
            <person name="Ament-Velasquez S.L."/>
            <person name="Kruys A."/>
            <person name="Hutchinson M.I."/>
            <person name="Powell A.J."/>
            <person name="Barry K."/>
            <person name="Miller A.N."/>
            <person name="Grigoriev I.V."/>
            <person name="Debuchy R."/>
            <person name="Gladieux P."/>
            <person name="Thoren M.H."/>
            <person name="Johannesson H."/>
        </authorList>
    </citation>
    <scope>NUCLEOTIDE SEQUENCE</scope>
    <source>
        <strain evidence="8">CBS 990.96</strain>
    </source>
</reference>
<comment type="catalytic activity">
    <reaction evidence="1 6">
        <text>[protein]-peptidylproline (omega=180) = [protein]-peptidylproline (omega=0)</text>
        <dbReference type="Rhea" id="RHEA:16237"/>
        <dbReference type="Rhea" id="RHEA-COMP:10747"/>
        <dbReference type="Rhea" id="RHEA-COMP:10748"/>
        <dbReference type="ChEBI" id="CHEBI:83833"/>
        <dbReference type="ChEBI" id="CHEBI:83834"/>
        <dbReference type="EC" id="5.2.1.8"/>
    </reaction>
</comment>
<name>A0AAN7GZW0_9PEZI</name>
<evidence type="ECO:0000256" key="4">
    <source>
        <dbReference type="ARBA" id="ARBA00023235"/>
    </source>
</evidence>
<comment type="function">
    <text evidence="2 6">PPIases accelerate the folding of proteins. It catalyzes the cis-trans isomerization of proline imidic peptide bonds in oligopeptides.</text>
</comment>
<dbReference type="Gene3D" id="2.40.100.10">
    <property type="entry name" value="Cyclophilin-like"/>
    <property type="match status" value="1"/>
</dbReference>
<reference evidence="8" key="1">
    <citation type="journal article" date="2023" name="Mol. Phylogenet. Evol.">
        <title>Genome-scale phylogeny and comparative genomics of the fungal order Sordariales.</title>
        <authorList>
            <person name="Hensen N."/>
            <person name="Bonometti L."/>
            <person name="Westerberg I."/>
            <person name="Brannstrom I.O."/>
            <person name="Guillou S."/>
            <person name="Cros-Aarteil S."/>
            <person name="Calhoun S."/>
            <person name="Haridas S."/>
            <person name="Kuo A."/>
            <person name="Mondo S."/>
            <person name="Pangilinan J."/>
            <person name="Riley R."/>
            <person name="LaButti K."/>
            <person name="Andreopoulos B."/>
            <person name="Lipzen A."/>
            <person name="Chen C."/>
            <person name="Yan M."/>
            <person name="Daum C."/>
            <person name="Ng V."/>
            <person name="Clum A."/>
            <person name="Steindorff A."/>
            <person name="Ohm R.A."/>
            <person name="Martin F."/>
            <person name="Silar P."/>
            <person name="Natvig D.O."/>
            <person name="Lalanne C."/>
            <person name="Gautier V."/>
            <person name="Ament-Velasquez S.L."/>
            <person name="Kruys A."/>
            <person name="Hutchinson M.I."/>
            <person name="Powell A.J."/>
            <person name="Barry K."/>
            <person name="Miller A.N."/>
            <person name="Grigoriev I.V."/>
            <person name="Debuchy R."/>
            <person name="Gladieux P."/>
            <person name="Hiltunen Thoren M."/>
            <person name="Johannesson H."/>
        </authorList>
    </citation>
    <scope>NUCLEOTIDE SEQUENCE</scope>
    <source>
        <strain evidence="8">CBS 990.96</strain>
    </source>
</reference>
<dbReference type="InterPro" id="IPR002130">
    <property type="entry name" value="Cyclophilin-type_PPIase_dom"/>
</dbReference>
<dbReference type="FunFam" id="2.40.100.10:FF:000041">
    <property type="entry name" value="Peptidyl-prolyl cis-trans isomerase"/>
    <property type="match status" value="1"/>
</dbReference>
<dbReference type="PRINTS" id="PR00153">
    <property type="entry name" value="CSAPPISMRASE"/>
</dbReference>
<gene>
    <name evidence="8" type="ORF">QBC38DRAFT_169958</name>
</gene>
<evidence type="ECO:0000256" key="1">
    <source>
        <dbReference type="ARBA" id="ARBA00000971"/>
    </source>
</evidence>